<evidence type="ECO:0000259" key="3">
    <source>
        <dbReference type="Pfam" id="PF01645"/>
    </source>
</evidence>
<dbReference type="GO" id="GO:0006537">
    <property type="term" value="P:glutamate biosynthetic process"/>
    <property type="evidence" value="ECO:0007669"/>
    <property type="project" value="InterPro"/>
</dbReference>
<organism evidence="4 5">
    <name type="scientific">Geodermatophilus telluris</name>
    <dbReference type="NCBI Taxonomy" id="1190417"/>
    <lineage>
        <taxon>Bacteria</taxon>
        <taxon>Bacillati</taxon>
        <taxon>Actinomycetota</taxon>
        <taxon>Actinomycetes</taxon>
        <taxon>Geodermatophilales</taxon>
        <taxon>Geodermatophilaceae</taxon>
        <taxon>Geodermatophilus</taxon>
    </lineage>
</organism>
<dbReference type="PIRSF" id="PIRSF006429">
    <property type="entry name" value="GOGAT_lg_2"/>
    <property type="match status" value="1"/>
</dbReference>
<proteinExistence type="inferred from homology"/>
<protein>
    <submittedName>
        <fullName evidence="4">Glutamate synthase domain-containing protein 2</fullName>
    </submittedName>
</protein>
<dbReference type="EMBL" id="FMZF01000009">
    <property type="protein sequence ID" value="SDD55451.1"/>
    <property type="molecule type" value="Genomic_DNA"/>
</dbReference>
<evidence type="ECO:0000256" key="1">
    <source>
        <dbReference type="ARBA" id="ARBA00009716"/>
    </source>
</evidence>
<keyword evidence="5" id="KW-1185">Reference proteome</keyword>
<comment type="similarity">
    <text evidence="1 2">Belongs to the glutamate synthase family.</text>
</comment>
<evidence type="ECO:0000313" key="4">
    <source>
        <dbReference type="EMBL" id="SDD55451.1"/>
    </source>
</evidence>
<dbReference type="CDD" id="cd02808">
    <property type="entry name" value="GltS_FMN"/>
    <property type="match status" value="1"/>
</dbReference>
<dbReference type="PANTHER" id="PTHR43819">
    <property type="entry name" value="ARCHAEAL-TYPE GLUTAMATE SYNTHASE [NADPH]"/>
    <property type="match status" value="1"/>
</dbReference>
<dbReference type="GO" id="GO:0015930">
    <property type="term" value="F:glutamate synthase activity"/>
    <property type="evidence" value="ECO:0007669"/>
    <property type="project" value="InterPro"/>
</dbReference>
<reference evidence="5" key="1">
    <citation type="submission" date="2016-10" db="EMBL/GenBank/DDBJ databases">
        <authorList>
            <person name="Varghese N."/>
            <person name="Submissions S."/>
        </authorList>
    </citation>
    <scope>NUCLEOTIDE SEQUENCE [LARGE SCALE GENOMIC DNA]</scope>
    <source>
        <strain evidence="5">DSM 45421</strain>
    </source>
</reference>
<dbReference type="PANTHER" id="PTHR43819:SF1">
    <property type="entry name" value="ARCHAEAL-TYPE GLUTAMATE SYNTHASE [NADPH]"/>
    <property type="match status" value="1"/>
</dbReference>
<name>A0A1G6VPI5_9ACTN</name>
<dbReference type="InterPro" id="IPR002932">
    <property type="entry name" value="Glu_synthdom"/>
</dbReference>
<dbReference type="STRING" id="1190417.SAMN05660690_4538"/>
<sequence>MRAVARAAVAGVGAVAAVAARDLLQREHTLLRNFPVLGHARYLLESIGPELRQYLVAGNNEERPFTRDQRRWVYASAKGENNYFGFGTDNDLEYTAGYPVINHRTFGRAVPPSHPASAADVRLPGAKVLGGPRGRRHAFRPASVVNVSAMSFGSLSGAAVEALNRGAALAGCLQNTGEGGLSVHHRHGGELVFQLGTAYFGCRDEHGRFDLQRLEDLVASAPVRALEVKLSQGAKPGLGGVLPAAKVSAEIAAARGVPPGVDCVSPSRHAEFSDADSLLDWVELLAAETGLPVGIKSAVGDLAFWDELTELMATTGRGVDFVTIDGGEGGTGAAPLIFTDSVSLPFQLGFARVYSIFARRGLTEQVTFVGGGKLGLPDNAVVAFALGCDLVNVAREAMLAIGCIQAQKCHTDTCPTGVATQNAWLAHGLDPALKSVRLAGYVATLRRDLLKVAEACGVEHPGLIGTDSVEVLTGRSASTPLAEVYGYEPGWGMPSAADREEIVRIMTTEAPQGGSAPPSPDAAR</sequence>
<dbReference type="Gene3D" id="3.20.20.70">
    <property type="entry name" value="Aldolase class I"/>
    <property type="match status" value="1"/>
</dbReference>
<feature type="domain" description="Glutamate synthase" evidence="3">
    <location>
        <begin position="143"/>
        <end position="458"/>
    </location>
</feature>
<dbReference type="SUPFAM" id="SSF51395">
    <property type="entry name" value="FMN-linked oxidoreductases"/>
    <property type="match status" value="1"/>
</dbReference>
<evidence type="ECO:0000313" key="5">
    <source>
        <dbReference type="Proteomes" id="UP000199416"/>
    </source>
</evidence>
<dbReference type="RefSeq" id="WP_091369303.1">
    <property type="nucleotide sequence ID" value="NZ_FMZF01000009.1"/>
</dbReference>
<accession>A0A1G6VPI5</accession>
<dbReference type="InterPro" id="IPR024188">
    <property type="entry name" value="GltB"/>
</dbReference>
<dbReference type="InterPro" id="IPR013785">
    <property type="entry name" value="Aldolase_TIM"/>
</dbReference>
<dbReference type="OrthoDB" id="9758182at2"/>
<dbReference type="AlphaFoldDB" id="A0A1G6VPI5"/>
<dbReference type="Proteomes" id="UP000199416">
    <property type="component" value="Unassembled WGS sequence"/>
</dbReference>
<gene>
    <name evidence="4" type="ORF">SAMN05660690_4538</name>
</gene>
<dbReference type="Pfam" id="PF01645">
    <property type="entry name" value="Glu_synthase"/>
    <property type="match status" value="1"/>
</dbReference>
<evidence type="ECO:0000256" key="2">
    <source>
        <dbReference type="PIRNR" id="PIRNR006429"/>
    </source>
</evidence>